<dbReference type="SUPFAM" id="SSF47384">
    <property type="entry name" value="Homodimeric domain of signal transducing histidine kinase"/>
    <property type="match status" value="1"/>
</dbReference>
<dbReference type="InterPro" id="IPR050736">
    <property type="entry name" value="Sensor_HK_Regulatory"/>
</dbReference>
<dbReference type="PANTHER" id="PTHR43711">
    <property type="entry name" value="TWO-COMPONENT HISTIDINE KINASE"/>
    <property type="match status" value="1"/>
</dbReference>
<dbReference type="SUPFAM" id="SSF55874">
    <property type="entry name" value="ATPase domain of HSP90 chaperone/DNA topoisomerase II/histidine kinase"/>
    <property type="match status" value="1"/>
</dbReference>
<dbReference type="EC" id="2.7.13.3" evidence="2"/>
<dbReference type="AlphaFoldDB" id="A0A7V5RQ22"/>
<dbReference type="InterPro" id="IPR003661">
    <property type="entry name" value="HisK_dim/P_dom"/>
</dbReference>
<dbReference type="InterPro" id="IPR005467">
    <property type="entry name" value="His_kinase_dom"/>
</dbReference>
<comment type="caution">
    <text evidence="8">The sequence shown here is derived from an EMBL/GenBank/DDBJ whole genome shotgun (WGS) entry which is preliminary data.</text>
</comment>
<dbReference type="Proteomes" id="UP000885771">
    <property type="component" value="Unassembled WGS sequence"/>
</dbReference>
<dbReference type="InterPro" id="IPR029016">
    <property type="entry name" value="GAF-like_dom_sf"/>
</dbReference>
<evidence type="ECO:0000256" key="6">
    <source>
        <dbReference type="ARBA" id="ARBA00023012"/>
    </source>
</evidence>
<accession>A0A7V5RQ22</accession>
<feature type="domain" description="Histidine kinase" evidence="7">
    <location>
        <begin position="373"/>
        <end position="580"/>
    </location>
</feature>
<dbReference type="Pfam" id="PF02518">
    <property type="entry name" value="HATPase_c"/>
    <property type="match status" value="1"/>
</dbReference>
<dbReference type="PRINTS" id="PR00344">
    <property type="entry name" value="BCTRLSENSOR"/>
</dbReference>
<comment type="catalytic activity">
    <reaction evidence="1">
        <text>ATP + protein L-histidine = ADP + protein N-phospho-L-histidine.</text>
        <dbReference type="EC" id="2.7.13.3"/>
    </reaction>
</comment>
<evidence type="ECO:0000256" key="2">
    <source>
        <dbReference type="ARBA" id="ARBA00012438"/>
    </source>
</evidence>
<keyword evidence="3" id="KW-0597">Phosphoprotein</keyword>
<dbReference type="Pfam" id="PF01590">
    <property type="entry name" value="GAF"/>
    <property type="match status" value="1"/>
</dbReference>
<dbReference type="EMBL" id="DRLI01000233">
    <property type="protein sequence ID" value="HHM02551.1"/>
    <property type="molecule type" value="Genomic_DNA"/>
</dbReference>
<proteinExistence type="predicted"/>
<dbReference type="SMART" id="SM00387">
    <property type="entry name" value="HATPase_c"/>
    <property type="match status" value="1"/>
</dbReference>
<dbReference type="CDD" id="cd00082">
    <property type="entry name" value="HisKA"/>
    <property type="match status" value="1"/>
</dbReference>
<dbReference type="CDD" id="cd00075">
    <property type="entry name" value="HATPase"/>
    <property type="match status" value="1"/>
</dbReference>
<reference evidence="8" key="1">
    <citation type="journal article" date="2020" name="mSystems">
        <title>Genome- and Community-Level Interaction Insights into Carbon Utilization and Element Cycling Functions of Hydrothermarchaeota in Hydrothermal Sediment.</title>
        <authorList>
            <person name="Zhou Z."/>
            <person name="Liu Y."/>
            <person name="Xu W."/>
            <person name="Pan J."/>
            <person name="Luo Z.H."/>
            <person name="Li M."/>
        </authorList>
    </citation>
    <scope>NUCLEOTIDE SEQUENCE [LARGE SCALE GENOMIC DNA]</scope>
    <source>
        <strain evidence="8">HyVt-460</strain>
    </source>
</reference>
<organism evidence="8">
    <name type="scientific">Caldithrix abyssi</name>
    <dbReference type="NCBI Taxonomy" id="187145"/>
    <lineage>
        <taxon>Bacteria</taxon>
        <taxon>Pseudomonadati</taxon>
        <taxon>Calditrichota</taxon>
        <taxon>Calditrichia</taxon>
        <taxon>Calditrichales</taxon>
        <taxon>Calditrichaceae</taxon>
        <taxon>Caldithrix</taxon>
    </lineage>
</organism>
<dbReference type="Pfam" id="PF00512">
    <property type="entry name" value="HisKA"/>
    <property type="match status" value="1"/>
</dbReference>
<dbReference type="Gene3D" id="3.30.565.10">
    <property type="entry name" value="Histidine kinase-like ATPase, C-terminal domain"/>
    <property type="match status" value="1"/>
</dbReference>
<dbReference type="InterPro" id="IPR003594">
    <property type="entry name" value="HATPase_dom"/>
</dbReference>
<evidence type="ECO:0000259" key="7">
    <source>
        <dbReference type="PROSITE" id="PS50109"/>
    </source>
</evidence>
<dbReference type="PROSITE" id="PS50109">
    <property type="entry name" value="HIS_KIN"/>
    <property type="match status" value="1"/>
</dbReference>
<evidence type="ECO:0000313" key="8">
    <source>
        <dbReference type="EMBL" id="HHM02551.1"/>
    </source>
</evidence>
<dbReference type="Gene3D" id="1.10.287.130">
    <property type="match status" value="1"/>
</dbReference>
<protein>
    <recommendedName>
        <fullName evidence="2">histidine kinase</fullName>
        <ecNumber evidence="2">2.7.13.3</ecNumber>
    </recommendedName>
</protein>
<dbReference type="InterPro" id="IPR004358">
    <property type="entry name" value="Sig_transdc_His_kin-like_C"/>
</dbReference>
<evidence type="ECO:0000256" key="3">
    <source>
        <dbReference type="ARBA" id="ARBA00022553"/>
    </source>
</evidence>
<evidence type="ECO:0000256" key="4">
    <source>
        <dbReference type="ARBA" id="ARBA00022679"/>
    </source>
</evidence>
<dbReference type="InterPro" id="IPR003018">
    <property type="entry name" value="GAF"/>
</dbReference>
<gene>
    <name evidence="8" type="ORF">ENJ15_06010</name>
</gene>
<evidence type="ECO:0000256" key="1">
    <source>
        <dbReference type="ARBA" id="ARBA00000085"/>
    </source>
</evidence>
<dbReference type="Gene3D" id="3.30.450.40">
    <property type="match status" value="2"/>
</dbReference>
<dbReference type="SMART" id="SM00388">
    <property type="entry name" value="HisKA"/>
    <property type="match status" value="1"/>
</dbReference>
<evidence type="ECO:0000256" key="5">
    <source>
        <dbReference type="ARBA" id="ARBA00022777"/>
    </source>
</evidence>
<dbReference type="PANTHER" id="PTHR43711:SF1">
    <property type="entry name" value="HISTIDINE KINASE 1"/>
    <property type="match status" value="1"/>
</dbReference>
<dbReference type="InterPro" id="IPR036097">
    <property type="entry name" value="HisK_dim/P_sf"/>
</dbReference>
<dbReference type="InterPro" id="IPR036890">
    <property type="entry name" value="HATPase_C_sf"/>
</dbReference>
<dbReference type="Pfam" id="PF13185">
    <property type="entry name" value="GAF_2"/>
    <property type="match status" value="1"/>
</dbReference>
<keyword evidence="5 8" id="KW-0418">Kinase</keyword>
<dbReference type="GO" id="GO:0000155">
    <property type="term" value="F:phosphorelay sensor kinase activity"/>
    <property type="evidence" value="ECO:0007669"/>
    <property type="project" value="InterPro"/>
</dbReference>
<sequence length="580" mass="64957">MDTSQELAQLRKELARKKLEMDSIQHIGQALSSELNIERLLMVVIQEVNTLMHAERGTFYIVDQEKGELWSKIAQNAEITEIRLKIGVGIAGHVAKTGEVINIPDAYKDDRFNPAIDKKTGYKTRSILCMPIFEATTDQTRERAIIGVLQILNKKDGVFEKEDEEMLASMASQIAIALNNTSLYSKLEKKLNELDLLFELEREVNTAANLDELLSISIDKIATTMGVEAGLITLRDPKSGEFNNRVVKNIDPVALSEIHFSGESGIVGQVVKSGEIYITNNTGDDPRFKQAFGDKIGMEIRQVACVPLLIDDTVIGVLELLNKSARDDYFSRDDERLLASITSQISRTIETFRLREEKIKAERLSAIGNMMSTIVHDLRTPMNNIYGFVDLLQEEEDAEARREYADIVIQQIKFLTNMTTDVLDFAKGKSSVLPVKCAVNKILDDFEKFFKDDVVKKGYEFHTECKVASMIYVDPEKIQRIFMNIMKNALEAMPPGGRFSITAGQDGDDVVFSLTDNGSGIPPEIQDKLFDSFVTSGKKGGTGLGLAIVKKLIEEQKGRIEVESRVNEGTSFKIYFPKLQ</sequence>
<name>A0A7V5RQ22_CALAY</name>
<keyword evidence="4" id="KW-0808">Transferase</keyword>
<dbReference type="SMART" id="SM00065">
    <property type="entry name" value="GAF"/>
    <property type="match status" value="2"/>
</dbReference>
<keyword evidence="6" id="KW-0902">Two-component regulatory system</keyword>
<dbReference type="SUPFAM" id="SSF55781">
    <property type="entry name" value="GAF domain-like"/>
    <property type="match status" value="2"/>
</dbReference>